<dbReference type="EMBL" id="MU003787">
    <property type="protein sequence ID" value="KAF2721891.1"/>
    <property type="molecule type" value="Genomic_DNA"/>
</dbReference>
<name>A0A9P4UQU7_9PEZI</name>
<dbReference type="AlphaFoldDB" id="A0A9P4UQU7"/>
<keyword evidence="2" id="KW-1185">Reference proteome</keyword>
<sequence length="88" mass="9886">MEDRVELPCRLTIGNERDRVDRRRLASVCGAWLWGWVVIRLQPHLTVPSILDISMPSGLPHSAPLSGLESCVDCICRSNFNQAKGRTE</sequence>
<proteinExistence type="predicted"/>
<gene>
    <name evidence="1" type="ORF">K431DRAFT_284569</name>
</gene>
<accession>A0A9P4UQU7</accession>
<evidence type="ECO:0000313" key="2">
    <source>
        <dbReference type="Proteomes" id="UP000799441"/>
    </source>
</evidence>
<comment type="caution">
    <text evidence="1">The sequence shown here is derived from an EMBL/GenBank/DDBJ whole genome shotgun (WGS) entry which is preliminary data.</text>
</comment>
<organism evidence="1 2">
    <name type="scientific">Polychaeton citri CBS 116435</name>
    <dbReference type="NCBI Taxonomy" id="1314669"/>
    <lineage>
        <taxon>Eukaryota</taxon>
        <taxon>Fungi</taxon>
        <taxon>Dikarya</taxon>
        <taxon>Ascomycota</taxon>
        <taxon>Pezizomycotina</taxon>
        <taxon>Dothideomycetes</taxon>
        <taxon>Dothideomycetidae</taxon>
        <taxon>Capnodiales</taxon>
        <taxon>Capnodiaceae</taxon>
        <taxon>Polychaeton</taxon>
    </lineage>
</organism>
<evidence type="ECO:0000313" key="1">
    <source>
        <dbReference type="EMBL" id="KAF2721891.1"/>
    </source>
</evidence>
<reference evidence="1" key="1">
    <citation type="journal article" date="2020" name="Stud. Mycol.">
        <title>101 Dothideomycetes genomes: a test case for predicting lifestyles and emergence of pathogens.</title>
        <authorList>
            <person name="Haridas S."/>
            <person name="Albert R."/>
            <person name="Binder M."/>
            <person name="Bloem J."/>
            <person name="Labutti K."/>
            <person name="Salamov A."/>
            <person name="Andreopoulos B."/>
            <person name="Baker S."/>
            <person name="Barry K."/>
            <person name="Bills G."/>
            <person name="Bluhm B."/>
            <person name="Cannon C."/>
            <person name="Castanera R."/>
            <person name="Culley D."/>
            <person name="Daum C."/>
            <person name="Ezra D."/>
            <person name="Gonzalez J."/>
            <person name="Henrissat B."/>
            <person name="Kuo A."/>
            <person name="Liang C."/>
            <person name="Lipzen A."/>
            <person name="Lutzoni F."/>
            <person name="Magnuson J."/>
            <person name="Mondo S."/>
            <person name="Nolan M."/>
            <person name="Ohm R."/>
            <person name="Pangilinan J."/>
            <person name="Park H.-J."/>
            <person name="Ramirez L."/>
            <person name="Alfaro M."/>
            <person name="Sun H."/>
            <person name="Tritt A."/>
            <person name="Yoshinaga Y."/>
            <person name="Zwiers L.-H."/>
            <person name="Turgeon B."/>
            <person name="Goodwin S."/>
            <person name="Spatafora J."/>
            <person name="Crous P."/>
            <person name="Grigoriev I."/>
        </authorList>
    </citation>
    <scope>NUCLEOTIDE SEQUENCE</scope>
    <source>
        <strain evidence="1">CBS 116435</strain>
    </source>
</reference>
<protein>
    <submittedName>
        <fullName evidence="1">Uncharacterized protein</fullName>
    </submittedName>
</protein>
<dbReference type="Proteomes" id="UP000799441">
    <property type="component" value="Unassembled WGS sequence"/>
</dbReference>